<protein>
    <submittedName>
        <fullName evidence="3">IS5 family transposase</fullName>
    </submittedName>
</protein>
<evidence type="ECO:0000313" key="3">
    <source>
        <dbReference type="EMBL" id="RRT92321.1"/>
    </source>
</evidence>
<dbReference type="NCBIfam" id="NF033580">
    <property type="entry name" value="transpos_IS5_3"/>
    <property type="match status" value="1"/>
</dbReference>
<evidence type="ECO:0000313" key="4">
    <source>
        <dbReference type="Proteomes" id="UP000267844"/>
    </source>
</evidence>
<dbReference type="InterPro" id="IPR002559">
    <property type="entry name" value="Transposase_11"/>
</dbReference>
<organism evidence="3 4">
    <name type="scientific">Empedobacter falsenii</name>
    <dbReference type="NCBI Taxonomy" id="343874"/>
    <lineage>
        <taxon>Bacteria</taxon>
        <taxon>Pseudomonadati</taxon>
        <taxon>Bacteroidota</taxon>
        <taxon>Flavobacteriia</taxon>
        <taxon>Flavobacteriales</taxon>
        <taxon>Weeksellaceae</taxon>
        <taxon>Empedobacter</taxon>
    </lineage>
</organism>
<dbReference type="GO" id="GO:0004803">
    <property type="term" value="F:transposase activity"/>
    <property type="evidence" value="ECO:0007669"/>
    <property type="project" value="InterPro"/>
</dbReference>
<feature type="domain" description="Transposase IS4-like" evidence="1">
    <location>
        <begin position="98"/>
        <end position="263"/>
    </location>
</feature>
<dbReference type="Pfam" id="PF01609">
    <property type="entry name" value="DDE_Tnp_1"/>
    <property type="match status" value="1"/>
</dbReference>
<gene>
    <name evidence="3" type="ORF">EGI89_06120</name>
</gene>
<dbReference type="GO" id="GO:0003677">
    <property type="term" value="F:DNA binding"/>
    <property type="evidence" value="ECO:0007669"/>
    <property type="project" value="InterPro"/>
</dbReference>
<dbReference type="GO" id="GO:0006313">
    <property type="term" value="P:DNA transposition"/>
    <property type="evidence" value="ECO:0007669"/>
    <property type="project" value="InterPro"/>
</dbReference>
<dbReference type="InterPro" id="IPR025161">
    <property type="entry name" value="IS402-like_dom"/>
</dbReference>
<evidence type="ECO:0000259" key="1">
    <source>
        <dbReference type="Pfam" id="PF01609"/>
    </source>
</evidence>
<comment type="caution">
    <text evidence="3">The sequence shown here is derived from an EMBL/GenBank/DDBJ whole genome shotgun (WGS) entry which is preliminary data.</text>
</comment>
<dbReference type="EMBL" id="RHPO01000009">
    <property type="protein sequence ID" value="RRT92321.1"/>
    <property type="molecule type" value="Genomic_DNA"/>
</dbReference>
<reference evidence="3 4" key="1">
    <citation type="submission" date="2018-10" db="EMBL/GenBank/DDBJ databases">
        <title>Transmission dynamics of multidrug resistant bacteria on intensive care unit surfaces.</title>
        <authorList>
            <person name="D'Souza A.W."/>
            <person name="Potter R.F."/>
            <person name="Wallace M."/>
            <person name="Shupe A."/>
            <person name="Patel S."/>
            <person name="Sun S."/>
            <person name="Gul D."/>
            <person name="Kwon J.H."/>
            <person name="Andleeb S."/>
            <person name="Burnham C.-A.D."/>
            <person name="Dantas G."/>
        </authorList>
    </citation>
    <scope>NUCLEOTIDE SEQUENCE [LARGE SCALE GENOMIC DNA]</scope>
    <source>
        <strain evidence="3 4">WF_348</strain>
    </source>
</reference>
<feature type="domain" description="Insertion element IS402-like" evidence="2">
    <location>
        <begin position="11"/>
        <end position="83"/>
    </location>
</feature>
<accession>A0A427BPT9</accession>
<evidence type="ECO:0000259" key="2">
    <source>
        <dbReference type="Pfam" id="PF13340"/>
    </source>
</evidence>
<dbReference type="AlphaFoldDB" id="A0A427BPT9"/>
<dbReference type="Proteomes" id="UP000267844">
    <property type="component" value="Unassembled WGS sequence"/>
</dbReference>
<dbReference type="PANTHER" id="PTHR30007:SF0">
    <property type="entry name" value="TRANSPOSASE"/>
    <property type="match status" value="1"/>
</dbReference>
<proteinExistence type="predicted"/>
<dbReference type="Pfam" id="PF13340">
    <property type="entry name" value="DUF4096"/>
    <property type="match status" value="1"/>
</dbReference>
<name>A0A427BPT9_9FLAO</name>
<dbReference type="PANTHER" id="PTHR30007">
    <property type="entry name" value="PHP DOMAIN PROTEIN"/>
    <property type="match status" value="1"/>
</dbReference>
<sequence>MELLSKYKIEELILPHLSIGKRGFKTKFDLIKVVQLIIKRLKTGCQWRELSLKEYFLDQKISWQSIYYYFNKWSKDGSFKNVWINLLSKNKKSLDMSCVQLDGSHTRCRLAGEAVGYQGRKKSKTTNIIFLCDNQGQMLAMGSPKSGTNHDLFEINDVLNEILQLLQESDISHQGLFLNADAGFDSDDFRSLLEKNEIIANIKVNTRNSSSVDNDYYFDPKLYKRRFKIEKANAWIDSFKSLLIRFETSAINWINLHYIAFTVLLIKKMKV</sequence>